<keyword evidence="1" id="KW-0812">Transmembrane</keyword>
<keyword evidence="1" id="KW-0472">Membrane</keyword>
<protein>
    <submittedName>
        <fullName evidence="2">Uncharacterized protein</fullName>
    </submittedName>
</protein>
<dbReference type="PANTHER" id="PTHR28577">
    <property type="entry name" value="CENTROMERE PROTEIN P"/>
    <property type="match status" value="1"/>
</dbReference>
<dbReference type="InterPro" id="IPR027801">
    <property type="entry name" value="CENP-P"/>
</dbReference>
<reference evidence="2" key="2">
    <citation type="submission" date="2025-09" db="UniProtKB">
        <authorList>
            <consortium name="Ensembl"/>
        </authorList>
    </citation>
    <scope>IDENTIFICATION</scope>
</reference>
<organism evidence="2 3">
    <name type="scientific">Periophthalmus magnuspinnatus</name>
    <dbReference type="NCBI Taxonomy" id="409849"/>
    <lineage>
        <taxon>Eukaryota</taxon>
        <taxon>Metazoa</taxon>
        <taxon>Chordata</taxon>
        <taxon>Craniata</taxon>
        <taxon>Vertebrata</taxon>
        <taxon>Euteleostomi</taxon>
        <taxon>Actinopterygii</taxon>
        <taxon>Neopterygii</taxon>
        <taxon>Teleostei</taxon>
        <taxon>Neoteleostei</taxon>
        <taxon>Acanthomorphata</taxon>
        <taxon>Gobiaria</taxon>
        <taxon>Gobiiformes</taxon>
        <taxon>Gobioidei</taxon>
        <taxon>Gobiidae</taxon>
        <taxon>Oxudercinae</taxon>
        <taxon>Periophthalmus</taxon>
    </lineage>
</organism>
<dbReference type="GO" id="GO:0005634">
    <property type="term" value="C:nucleus"/>
    <property type="evidence" value="ECO:0007669"/>
    <property type="project" value="TreeGrafter"/>
</dbReference>
<dbReference type="AlphaFoldDB" id="A0A3B4AWY2"/>
<dbReference type="GO" id="GO:0034080">
    <property type="term" value="P:CENP-A containing chromatin assembly"/>
    <property type="evidence" value="ECO:0007669"/>
    <property type="project" value="InterPro"/>
</dbReference>
<dbReference type="PANTHER" id="PTHR28577:SF1">
    <property type="entry name" value="CENTROMERE PROTEIN P"/>
    <property type="match status" value="1"/>
</dbReference>
<sequence>MQTKHPSIVSFPGEYYFLFLCILLVHWTVQVNKDGAVKPSINLLPKIPQNTLQLFQTSPISGAAGAFHSLQRILGVEGALEAVVKAMTVELLCTFCKYGNCHHSNNYL</sequence>
<keyword evidence="3" id="KW-1185">Reference proteome</keyword>
<dbReference type="Ensembl" id="ENSPMGT00000022458.1">
    <property type="protein sequence ID" value="ENSPMGP00000021069.1"/>
    <property type="gene ID" value="ENSPMGG00000017081.1"/>
</dbReference>
<name>A0A3B4AWY2_9GOBI</name>
<reference evidence="2" key="1">
    <citation type="submission" date="2025-08" db="UniProtKB">
        <authorList>
            <consortium name="Ensembl"/>
        </authorList>
    </citation>
    <scope>IDENTIFICATION</scope>
</reference>
<accession>A0A3B4AWY2</accession>
<keyword evidence="1" id="KW-1133">Transmembrane helix</keyword>
<evidence type="ECO:0000313" key="3">
    <source>
        <dbReference type="Proteomes" id="UP000261520"/>
    </source>
</evidence>
<evidence type="ECO:0000313" key="2">
    <source>
        <dbReference type="Ensembl" id="ENSPMGP00000021069.1"/>
    </source>
</evidence>
<feature type="transmembrane region" description="Helical" evidence="1">
    <location>
        <begin position="15"/>
        <end position="32"/>
    </location>
</feature>
<dbReference type="GO" id="GO:0000775">
    <property type="term" value="C:chromosome, centromeric region"/>
    <property type="evidence" value="ECO:0007669"/>
    <property type="project" value="InterPro"/>
</dbReference>
<evidence type="ECO:0000256" key="1">
    <source>
        <dbReference type="SAM" id="Phobius"/>
    </source>
</evidence>
<dbReference type="Pfam" id="PF13096">
    <property type="entry name" value="CENP-P"/>
    <property type="match status" value="1"/>
</dbReference>
<dbReference type="Proteomes" id="UP000261520">
    <property type="component" value="Unplaced"/>
</dbReference>
<proteinExistence type="predicted"/>
<dbReference type="STRING" id="409849.ENSPMGP00000021069"/>